<dbReference type="InterPro" id="IPR003653">
    <property type="entry name" value="Peptidase_C48_C"/>
</dbReference>
<dbReference type="Proteomes" id="UP000694240">
    <property type="component" value="Chromosome 2"/>
</dbReference>
<comment type="caution">
    <text evidence="5">The sequence shown here is derived from an EMBL/GenBank/DDBJ whole genome shotgun (WGS) entry which is preliminary data.</text>
</comment>
<evidence type="ECO:0000256" key="1">
    <source>
        <dbReference type="ARBA" id="ARBA00022670"/>
    </source>
</evidence>
<organism evidence="5 6">
    <name type="scientific">Arabidopsis thaliana x Arabidopsis arenosa</name>
    <dbReference type="NCBI Taxonomy" id="1240361"/>
    <lineage>
        <taxon>Eukaryota</taxon>
        <taxon>Viridiplantae</taxon>
        <taxon>Streptophyta</taxon>
        <taxon>Embryophyta</taxon>
        <taxon>Tracheophyta</taxon>
        <taxon>Spermatophyta</taxon>
        <taxon>Magnoliopsida</taxon>
        <taxon>eudicotyledons</taxon>
        <taxon>Gunneridae</taxon>
        <taxon>Pentapetalae</taxon>
        <taxon>rosids</taxon>
        <taxon>malvids</taxon>
        <taxon>Brassicales</taxon>
        <taxon>Brassicaceae</taxon>
        <taxon>Camelineae</taxon>
        <taxon>Arabidopsis</taxon>
    </lineage>
</organism>
<evidence type="ECO:0000256" key="3">
    <source>
        <dbReference type="SAM" id="MobiDB-lite"/>
    </source>
</evidence>
<feature type="region of interest" description="Disordered" evidence="3">
    <location>
        <begin position="711"/>
        <end position="749"/>
    </location>
</feature>
<feature type="region of interest" description="Disordered" evidence="3">
    <location>
        <begin position="586"/>
        <end position="618"/>
    </location>
</feature>
<proteinExistence type="predicted"/>
<gene>
    <name evidence="5" type="ORF">ISN45_At02g005400</name>
</gene>
<name>A0A8T2FNG6_9BRAS</name>
<evidence type="ECO:0000313" key="6">
    <source>
        <dbReference type="Proteomes" id="UP000694240"/>
    </source>
</evidence>
<feature type="compositionally biased region" description="Basic and acidic residues" evidence="3">
    <location>
        <begin position="71"/>
        <end position="89"/>
    </location>
</feature>
<dbReference type="Pfam" id="PF02902">
    <property type="entry name" value="Peptidase_C48"/>
    <property type="match status" value="1"/>
</dbReference>
<dbReference type="EMBL" id="JAEFBK010000002">
    <property type="protein sequence ID" value="KAG7636020.1"/>
    <property type="molecule type" value="Genomic_DNA"/>
</dbReference>
<feature type="compositionally biased region" description="Polar residues" evidence="3">
    <location>
        <begin position="469"/>
        <end position="481"/>
    </location>
</feature>
<accession>A0A8T2FNG6</accession>
<feature type="compositionally biased region" description="Low complexity" evidence="3">
    <location>
        <begin position="594"/>
        <end position="607"/>
    </location>
</feature>
<feature type="compositionally biased region" description="Acidic residues" evidence="3">
    <location>
        <begin position="41"/>
        <end position="66"/>
    </location>
</feature>
<dbReference type="InterPro" id="IPR010725">
    <property type="entry name" value="DUF1299"/>
</dbReference>
<evidence type="ECO:0000313" key="5">
    <source>
        <dbReference type="EMBL" id="KAG7636020.1"/>
    </source>
</evidence>
<sequence>MDSESEILTLPEEIYREGEESIALGTVQQYSDWNLVPKEENVEEHDEHDETEDQEAYVILSDDEDNGTAPTEKESQPQKEETTEVPKEENVEEHDEHDETEDQEAYVILSDDEDNGTAPTEKESQPQKEETTEVPRETKKDDEDVNQTPLSTQEEEITQRQSSLQTPLTPVMLSQEVMEEIDLKVKKWAKNKLIRDLLSSVEEILWPDSKWQNVKIWEMWDEKKYKLALKKAMLLIHPDKLPRAHPEVKYLAEQIYKIIIVEKDRATKLVVLEAVPAIEEGPQIDEVVLSDSDAEAAADVATRPGVALKLGNAKNVDSNCEAHVEPIIFPNARLNPAEDLTWSDDEDDERVDNMRGGKTKVVRGRKAQSNARLATSMRRKNHVPIREKGESSSGVYFGALSRMIDEKLKAQSEKILKGVIHWFTKNLVVDPDNPKADKEAADGDHGPHADKEVASGDNGLQADKETGGEEQNSNPVSSPESANEYEESDFNPIPPPRQPSPMQTDFTLPSFQGDQAISAVDDVVSFYNSVDVPTDPSGGASNTNKTNKVQADVDMVDDLNAGRAHQADVEMVDDINAAMVEQDLNMPSDGVAHPSSSTVSPPKSVTTENTALGPDVAPDPLNPVAPLDPLPSVVVVATSVVAPNPPKESQDFVMFSSQIGSSQPTHPSALPTQALKTASSPITKLNDTPKVDNVSSVGASLIPNPPVTIVQRFFNPPQPSGGKLLAGKDGGGPDGDVNQGRKSKRPRTLSSKLDGRFHFDKKTKLLVGHPSPFLSVGELASDPEVRYQRSLSKIKGKSSISTVGEASLPHKEIFDIIERKKHFSSKVMDVLIKFSRHLLRTDDIDGEKLRVDVLGSKFVSQLTRLFPKFAKTLPPEDFIFPSALVDLLIGAGESDRVRLFAEADCVYMPFNFDKKHWVSLCVDLKAHKITILDSNIQLRRDAALYAELQPLAAMLPYLFR</sequence>
<feature type="region of interest" description="Disordered" evidence="3">
    <location>
        <begin position="38"/>
        <end position="166"/>
    </location>
</feature>
<reference evidence="5 6" key="1">
    <citation type="submission" date="2020-12" db="EMBL/GenBank/DDBJ databases">
        <title>Concerted genomic and epigenomic changes stabilize Arabidopsis allopolyploids.</title>
        <authorList>
            <person name="Chen Z."/>
        </authorList>
    </citation>
    <scope>NUCLEOTIDE SEQUENCE [LARGE SCALE GENOMIC DNA]</scope>
    <source>
        <strain evidence="5">Allo738</strain>
        <tissue evidence="5">Leaf</tissue>
    </source>
</reference>
<dbReference type="PANTHER" id="PTHR23172">
    <property type="entry name" value="AUXILIN/CYCLIN G-ASSOCIATED KINASE-RELATED"/>
    <property type="match status" value="1"/>
</dbReference>
<feature type="domain" description="Ubiquitin-like protease family profile" evidence="4">
    <location>
        <begin position="806"/>
        <end position="960"/>
    </location>
</feature>
<feature type="compositionally biased region" description="Acidic residues" evidence="3">
    <location>
        <begin position="90"/>
        <end position="115"/>
    </location>
</feature>
<dbReference type="PROSITE" id="PS50600">
    <property type="entry name" value="ULP_PROTEASE"/>
    <property type="match status" value="1"/>
</dbReference>
<dbReference type="GO" id="GO:0008234">
    <property type="term" value="F:cysteine-type peptidase activity"/>
    <property type="evidence" value="ECO:0007669"/>
    <property type="project" value="InterPro"/>
</dbReference>
<feature type="region of interest" description="Disordered" evidence="3">
    <location>
        <begin position="429"/>
        <end position="509"/>
    </location>
</feature>
<evidence type="ECO:0000259" key="4">
    <source>
        <dbReference type="PROSITE" id="PS50600"/>
    </source>
</evidence>
<dbReference type="AlphaFoldDB" id="A0A8T2FNG6"/>
<protein>
    <submittedName>
        <fullName evidence="5">Papain-like cysteine peptidase superfamily</fullName>
    </submittedName>
</protein>
<dbReference type="GO" id="GO:0006508">
    <property type="term" value="P:proteolysis"/>
    <property type="evidence" value="ECO:0007669"/>
    <property type="project" value="UniProtKB-KW"/>
</dbReference>
<feature type="compositionally biased region" description="Basic and acidic residues" evidence="3">
    <location>
        <begin position="432"/>
        <end position="454"/>
    </location>
</feature>
<keyword evidence="6" id="KW-1185">Reference proteome</keyword>
<keyword evidence="2" id="KW-0378">Hydrolase</keyword>
<feature type="compositionally biased region" description="Basic and acidic residues" evidence="3">
    <location>
        <begin position="120"/>
        <end position="142"/>
    </location>
</feature>
<keyword evidence="1" id="KW-0645">Protease</keyword>
<dbReference type="Pfam" id="PF06975">
    <property type="entry name" value="DUF1299"/>
    <property type="match status" value="2"/>
</dbReference>
<evidence type="ECO:0000256" key="2">
    <source>
        <dbReference type="ARBA" id="ARBA00022801"/>
    </source>
</evidence>